<dbReference type="EMBL" id="JAPDRQ010000252">
    <property type="protein sequence ID" value="KAJ9651507.1"/>
    <property type="molecule type" value="Genomic_DNA"/>
</dbReference>
<evidence type="ECO:0000313" key="2">
    <source>
        <dbReference type="Proteomes" id="UP001172386"/>
    </source>
</evidence>
<keyword evidence="2" id="KW-1185">Reference proteome</keyword>
<dbReference type="Proteomes" id="UP001172386">
    <property type="component" value="Unassembled WGS sequence"/>
</dbReference>
<name>A0ACC2ZV44_9EURO</name>
<proteinExistence type="predicted"/>
<gene>
    <name evidence="1" type="ORF">H2198_009204</name>
</gene>
<comment type="caution">
    <text evidence="1">The sequence shown here is derived from an EMBL/GenBank/DDBJ whole genome shotgun (WGS) entry which is preliminary data.</text>
</comment>
<evidence type="ECO:0000313" key="1">
    <source>
        <dbReference type="EMBL" id="KAJ9651507.1"/>
    </source>
</evidence>
<reference evidence="1" key="1">
    <citation type="submission" date="2022-10" db="EMBL/GenBank/DDBJ databases">
        <title>Culturing micro-colonial fungi from biological soil crusts in the Mojave desert and describing Neophaeococcomyces mojavensis, and introducing the new genera and species Taxawa tesnikishii.</title>
        <authorList>
            <person name="Kurbessoian T."/>
            <person name="Stajich J.E."/>
        </authorList>
    </citation>
    <scope>NUCLEOTIDE SEQUENCE</scope>
    <source>
        <strain evidence="1">JES_112</strain>
    </source>
</reference>
<organism evidence="1 2">
    <name type="scientific">Neophaeococcomyces mojaviensis</name>
    <dbReference type="NCBI Taxonomy" id="3383035"/>
    <lineage>
        <taxon>Eukaryota</taxon>
        <taxon>Fungi</taxon>
        <taxon>Dikarya</taxon>
        <taxon>Ascomycota</taxon>
        <taxon>Pezizomycotina</taxon>
        <taxon>Eurotiomycetes</taxon>
        <taxon>Chaetothyriomycetidae</taxon>
        <taxon>Chaetothyriales</taxon>
        <taxon>Chaetothyriales incertae sedis</taxon>
        <taxon>Neophaeococcomyces</taxon>
    </lineage>
</organism>
<accession>A0ACC2ZV44</accession>
<sequence length="172" mass="19788">MDEIKREDMLSHFINMKNVDGNPVEFREILIEAVNLIGAGADTTSIGMRACLYFVAKYPDTYKRLQSEIDDFYETKKLDRPISYMETQQLPYLQAVIKESTRLFPSIVFQLLRYAPENFTVRGYRIPPGTEIGISPLAQNRDKEIWGEDSTNFGLRDGWKTKQGQNTLIPAL</sequence>
<protein>
    <submittedName>
        <fullName evidence="1">Uncharacterized protein</fullName>
    </submittedName>
</protein>